<organism evidence="3 4">
    <name type="scientific">Lichenibacterium ramalinae</name>
    <dbReference type="NCBI Taxonomy" id="2316527"/>
    <lineage>
        <taxon>Bacteria</taxon>
        <taxon>Pseudomonadati</taxon>
        <taxon>Pseudomonadota</taxon>
        <taxon>Alphaproteobacteria</taxon>
        <taxon>Hyphomicrobiales</taxon>
        <taxon>Lichenihabitantaceae</taxon>
        <taxon>Lichenibacterium</taxon>
    </lineage>
</organism>
<evidence type="ECO:0000256" key="1">
    <source>
        <dbReference type="SAM" id="MobiDB-lite"/>
    </source>
</evidence>
<reference evidence="3 4" key="1">
    <citation type="submission" date="2018-09" db="EMBL/GenBank/DDBJ databases">
        <authorList>
            <person name="Grouzdev D.S."/>
            <person name="Krutkina M.S."/>
        </authorList>
    </citation>
    <scope>NUCLEOTIDE SEQUENCE [LARGE SCALE GENOMIC DNA]</scope>
    <source>
        <strain evidence="3 4">RmlP001</strain>
    </source>
</reference>
<reference evidence="3 4" key="2">
    <citation type="submission" date="2019-02" db="EMBL/GenBank/DDBJ databases">
        <title>'Lichenibacterium ramalinii' gen. nov. sp. nov., 'Lichenibacterium minor' gen. nov. sp. nov.</title>
        <authorList>
            <person name="Pankratov T."/>
        </authorList>
    </citation>
    <scope>NUCLEOTIDE SEQUENCE [LARGE SCALE GENOMIC DNA]</scope>
    <source>
        <strain evidence="3 4">RmlP001</strain>
    </source>
</reference>
<dbReference type="Pfam" id="PF03861">
    <property type="entry name" value="ANTAR"/>
    <property type="match status" value="1"/>
</dbReference>
<dbReference type="Proteomes" id="UP000289411">
    <property type="component" value="Unassembled WGS sequence"/>
</dbReference>
<comment type="caution">
    <text evidence="3">The sequence shown here is derived from an EMBL/GenBank/DDBJ whole genome shotgun (WGS) entry which is preliminary data.</text>
</comment>
<protein>
    <submittedName>
        <fullName evidence="3">ANTAR domain-containing protein</fullName>
    </submittedName>
</protein>
<dbReference type="Gene3D" id="1.10.10.10">
    <property type="entry name" value="Winged helix-like DNA-binding domain superfamily/Winged helix DNA-binding domain"/>
    <property type="match status" value="1"/>
</dbReference>
<proteinExistence type="predicted"/>
<feature type="domain" description="ANTAR" evidence="2">
    <location>
        <begin position="129"/>
        <end position="190"/>
    </location>
</feature>
<dbReference type="InterPro" id="IPR005561">
    <property type="entry name" value="ANTAR"/>
</dbReference>
<dbReference type="InterPro" id="IPR036388">
    <property type="entry name" value="WH-like_DNA-bd_sf"/>
</dbReference>
<accession>A0A4Q2RJM1</accession>
<feature type="compositionally biased region" description="Basic and acidic residues" evidence="1">
    <location>
        <begin position="207"/>
        <end position="226"/>
    </location>
</feature>
<dbReference type="GO" id="GO:0003723">
    <property type="term" value="F:RNA binding"/>
    <property type="evidence" value="ECO:0007669"/>
    <property type="project" value="InterPro"/>
</dbReference>
<dbReference type="OrthoDB" id="6159164at2"/>
<dbReference type="SUPFAM" id="SSF52172">
    <property type="entry name" value="CheY-like"/>
    <property type="match status" value="1"/>
</dbReference>
<name>A0A4Q2RJM1_9HYPH</name>
<dbReference type="RefSeq" id="WP_129217995.1">
    <property type="nucleotide sequence ID" value="NZ_QYBC01000003.1"/>
</dbReference>
<dbReference type="InterPro" id="IPR011006">
    <property type="entry name" value="CheY-like_superfamily"/>
</dbReference>
<dbReference type="AlphaFoldDB" id="A0A4Q2RJM1"/>
<dbReference type="Gene3D" id="3.40.50.2300">
    <property type="match status" value="1"/>
</dbReference>
<gene>
    <name evidence="3" type="ORF">D3272_04705</name>
</gene>
<feature type="region of interest" description="Disordered" evidence="1">
    <location>
        <begin position="200"/>
        <end position="243"/>
    </location>
</feature>
<dbReference type="PROSITE" id="PS50921">
    <property type="entry name" value="ANTAR"/>
    <property type="match status" value="1"/>
</dbReference>
<evidence type="ECO:0000259" key="2">
    <source>
        <dbReference type="PROSITE" id="PS50921"/>
    </source>
</evidence>
<sequence length="243" mass="26742">MTERRLIQNFRGMRAILWAGPDFAPDTLDRTLARLGVETARMEEVDLAGLDRDRDVLFIDGDQPLAPEVVLAPGSALPLVPGIGIVGIEAPSRLKLLTEAGVTALLRKPVHAATVYSALFLGVNNFRRLRAMETRLAEGERRRNGRRFVIKAVVALVRGQGLDDDEAYARLRRESMRRRLELEEFCEALLLEGGGTIPAGWPTVSREPMDHRHATYPDDDGRRDGVADADGGPCGGPDQARRA</sequence>
<keyword evidence="4" id="KW-1185">Reference proteome</keyword>
<dbReference type="EMBL" id="QYBC01000003">
    <property type="protein sequence ID" value="RYB06638.1"/>
    <property type="molecule type" value="Genomic_DNA"/>
</dbReference>
<dbReference type="SMART" id="SM01012">
    <property type="entry name" value="ANTAR"/>
    <property type="match status" value="1"/>
</dbReference>
<evidence type="ECO:0000313" key="3">
    <source>
        <dbReference type="EMBL" id="RYB06638.1"/>
    </source>
</evidence>
<evidence type="ECO:0000313" key="4">
    <source>
        <dbReference type="Proteomes" id="UP000289411"/>
    </source>
</evidence>